<gene>
    <name evidence="4" type="ORF">K491DRAFT_612366</name>
</gene>
<dbReference type="InterPro" id="IPR036409">
    <property type="entry name" value="Aldolase_II/adducin_N_sf"/>
</dbReference>
<dbReference type="EMBL" id="MU004528">
    <property type="protein sequence ID" value="KAF2648656.1"/>
    <property type="molecule type" value="Genomic_DNA"/>
</dbReference>
<keyword evidence="5" id="KW-1185">Reference proteome</keyword>
<dbReference type="GO" id="GO:0005829">
    <property type="term" value="C:cytosol"/>
    <property type="evidence" value="ECO:0007669"/>
    <property type="project" value="TreeGrafter"/>
</dbReference>
<keyword evidence="2" id="KW-0456">Lyase</keyword>
<dbReference type="Proteomes" id="UP000799324">
    <property type="component" value="Unassembled WGS sequence"/>
</dbReference>
<dbReference type="Gene3D" id="3.40.225.10">
    <property type="entry name" value="Class II aldolase/adducin N-terminal domain"/>
    <property type="match status" value="1"/>
</dbReference>
<dbReference type="SUPFAM" id="SSF53639">
    <property type="entry name" value="AraD/HMP-PK domain-like"/>
    <property type="match status" value="1"/>
</dbReference>
<evidence type="ECO:0000259" key="3">
    <source>
        <dbReference type="SMART" id="SM01007"/>
    </source>
</evidence>
<evidence type="ECO:0000313" key="5">
    <source>
        <dbReference type="Proteomes" id="UP000799324"/>
    </source>
</evidence>
<dbReference type="Pfam" id="PF00596">
    <property type="entry name" value="Aldolase_II"/>
    <property type="match status" value="1"/>
</dbReference>
<dbReference type="GO" id="GO:0046872">
    <property type="term" value="F:metal ion binding"/>
    <property type="evidence" value="ECO:0007669"/>
    <property type="project" value="UniProtKB-KW"/>
</dbReference>
<dbReference type="InterPro" id="IPR001303">
    <property type="entry name" value="Aldolase_II/adducin_N"/>
</dbReference>
<dbReference type="OrthoDB" id="2932980at2759"/>
<dbReference type="PANTHER" id="PTHR22789:SF0">
    <property type="entry name" value="3-OXO-TETRONATE 4-PHOSPHATE DECARBOXYLASE-RELATED"/>
    <property type="match status" value="1"/>
</dbReference>
<accession>A0A6A6SLF7</accession>
<evidence type="ECO:0000256" key="2">
    <source>
        <dbReference type="ARBA" id="ARBA00023239"/>
    </source>
</evidence>
<organism evidence="4 5">
    <name type="scientific">Lophiostoma macrostomum CBS 122681</name>
    <dbReference type="NCBI Taxonomy" id="1314788"/>
    <lineage>
        <taxon>Eukaryota</taxon>
        <taxon>Fungi</taxon>
        <taxon>Dikarya</taxon>
        <taxon>Ascomycota</taxon>
        <taxon>Pezizomycotina</taxon>
        <taxon>Dothideomycetes</taxon>
        <taxon>Pleosporomycetidae</taxon>
        <taxon>Pleosporales</taxon>
        <taxon>Lophiostomataceae</taxon>
        <taxon>Lophiostoma</taxon>
    </lineage>
</organism>
<feature type="domain" description="Class II aldolase/adducin N-terminal" evidence="3">
    <location>
        <begin position="9"/>
        <end position="209"/>
    </location>
</feature>
<proteinExistence type="predicted"/>
<evidence type="ECO:0000256" key="1">
    <source>
        <dbReference type="ARBA" id="ARBA00022723"/>
    </source>
</evidence>
<dbReference type="InterPro" id="IPR050197">
    <property type="entry name" value="Aldolase_class_II_sugar_metab"/>
</dbReference>
<dbReference type="SMART" id="SM01007">
    <property type="entry name" value="Aldolase_II"/>
    <property type="match status" value="1"/>
</dbReference>
<reference evidence="4" key="1">
    <citation type="journal article" date="2020" name="Stud. Mycol.">
        <title>101 Dothideomycetes genomes: a test case for predicting lifestyles and emergence of pathogens.</title>
        <authorList>
            <person name="Haridas S."/>
            <person name="Albert R."/>
            <person name="Binder M."/>
            <person name="Bloem J."/>
            <person name="Labutti K."/>
            <person name="Salamov A."/>
            <person name="Andreopoulos B."/>
            <person name="Baker S."/>
            <person name="Barry K."/>
            <person name="Bills G."/>
            <person name="Bluhm B."/>
            <person name="Cannon C."/>
            <person name="Castanera R."/>
            <person name="Culley D."/>
            <person name="Daum C."/>
            <person name="Ezra D."/>
            <person name="Gonzalez J."/>
            <person name="Henrissat B."/>
            <person name="Kuo A."/>
            <person name="Liang C."/>
            <person name="Lipzen A."/>
            <person name="Lutzoni F."/>
            <person name="Magnuson J."/>
            <person name="Mondo S."/>
            <person name="Nolan M."/>
            <person name="Ohm R."/>
            <person name="Pangilinan J."/>
            <person name="Park H.-J."/>
            <person name="Ramirez L."/>
            <person name="Alfaro M."/>
            <person name="Sun H."/>
            <person name="Tritt A."/>
            <person name="Yoshinaga Y."/>
            <person name="Zwiers L.-H."/>
            <person name="Turgeon B."/>
            <person name="Goodwin S."/>
            <person name="Spatafora J."/>
            <person name="Crous P."/>
            <person name="Grigoriev I."/>
        </authorList>
    </citation>
    <scope>NUCLEOTIDE SEQUENCE</scope>
    <source>
        <strain evidence="4">CBS 122681</strain>
    </source>
</reference>
<dbReference type="PANTHER" id="PTHR22789">
    <property type="entry name" value="FUCULOSE PHOSPHATE ALDOLASE"/>
    <property type="match status" value="1"/>
</dbReference>
<keyword evidence="1" id="KW-0479">Metal-binding</keyword>
<evidence type="ECO:0000313" key="4">
    <source>
        <dbReference type="EMBL" id="KAF2648656.1"/>
    </source>
</evidence>
<sequence>MVNITATLSTLITANHILHYHKVLDAMGHVSVRNPANNATFFIALQMAPAIVSGPEDIGEYLVADGSPVNGTVGGYAERYIHSEVLKKFPDVNSVVHSHSEDVLPYTILDADEVQVESTYHMTGFIGDSVPNFDIESVYNASDPRDMLVNTPYLGSELAKLFEVNGTQPTSPLHTVVLQRGHGFVTVGASVEQVVDYAYYATSNARVQTTALLLNGAAGGGGKVKYLTAQERRDCRNMNAWIAFKPWGQWVWEVERSGIYENSLGSPPEG</sequence>
<dbReference type="GO" id="GO:0019323">
    <property type="term" value="P:pentose catabolic process"/>
    <property type="evidence" value="ECO:0007669"/>
    <property type="project" value="TreeGrafter"/>
</dbReference>
<dbReference type="AlphaFoldDB" id="A0A6A6SLF7"/>
<name>A0A6A6SLF7_9PLEO</name>
<dbReference type="GO" id="GO:0016832">
    <property type="term" value="F:aldehyde-lyase activity"/>
    <property type="evidence" value="ECO:0007669"/>
    <property type="project" value="TreeGrafter"/>
</dbReference>
<protein>
    <recommendedName>
        <fullName evidence="3">Class II aldolase/adducin N-terminal domain-containing protein</fullName>
    </recommendedName>
</protein>